<accession>A0A8J5TGR3</accession>
<dbReference type="AlphaFoldDB" id="A0A8J5TGR3"/>
<sequence length="341" mass="37995">WEEGVTEEAWVALHTNGCLTQQEELLARVYLGGIAPQIRKEVWPYLLGHYNFGSSLEEREEQDRREELQQKEEELSDEDSGSKTPLPPAPPAHVSTSATLPPLATPPHTSTSTTPPLTHDIVMEEAAQVPQGPTTLQLSVVVTELARLSELITDYDKTPETQNSIFPWLTKLTDHYKGLYNTKIRQTYETTMSEWLAVEAIVRQRDKEIMALNMAKLSSESQNGEIPLVGRERSLSNEVFEPDTLSIGSVDNPGTVQEEDEDPTMDDLEQSDITSVDIDGENVTNTENNSHADTSHTQNKENLTTDESDNNKIYAKENLRQESKESDTAEVASPVSITVSC</sequence>
<proteinExistence type="predicted"/>
<feature type="region of interest" description="Disordered" evidence="1">
    <location>
        <begin position="242"/>
        <end position="341"/>
    </location>
</feature>
<protein>
    <submittedName>
        <fullName evidence="2">Small G protein signaling modulator 1-like 2</fullName>
    </submittedName>
</protein>
<feature type="compositionally biased region" description="Polar residues" evidence="1">
    <location>
        <begin position="246"/>
        <end position="255"/>
    </location>
</feature>
<name>A0A8J5TGR3_HOMAM</name>
<feature type="compositionally biased region" description="Polar residues" evidence="1">
    <location>
        <begin position="282"/>
        <end position="302"/>
    </location>
</feature>
<feature type="compositionally biased region" description="Low complexity" evidence="1">
    <location>
        <begin position="95"/>
        <end position="116"/>
    </location>
</feature>
<evidence type="ECO:0000313" key="2">
    <source>
        <dbReference type="EMBL" id="KAG7172083.1"/>
    </source>
</evidence>
<comment type="caution">
    <text evidence="2">The sequence shown here is derived from an EMBL/GenBank/DDBJ whole genome shotgun (WGS) entry which is preliminary data.</text>
</comment>
<dbReference type="SUPFAM" id="SSF47923">
    <property type="entry name" value="Ypt/Rab-GAP domain of gyp1p"/>
    <property type="match status" value="1"/>
</dbReference>
<organism evidence="2 3">
    <name type="scientific">Homarus americanus</name>
    <name type="common">American lobster</name>
    <dbReference type="NCBI Taxonomy" id="6706"/>
    <lineage>
        <taxon>Eukaryota</taxon>
        <taxon>Metazoa</taxon>
        <taxon>Ecdysozoa</taxon>
        <taxon>Arthropoda</taxon>
        <taxon>Crustacea</taxon>
        <taxon>Multicrustacea</taxon>
        <taxon>Malacostraca</taxon>
        <taxon>Eumalacostraca</taxon>
        <taxon>Eucarida</taxon>
        <taxon>Decapoda</taxon>
        <taxon>Pleocyemata</taxon>
        <taxon>Astacidea</taxon>
        <taxon>Nephropoidea</taxon>
        <taxon>Nephropidae</taxon>
        <taxon>Homarus</taxon>
    </lineage>
</organism>
<dbReference type="Proteomes" id="UP000747542">
    <property type="component" value="Unassembled WGS sequence"/>
</dbReference>
<feature type="compositionally biased region" description="Acidic residues" evidence="1">
    <location>
        <begin position="257"/>
        <end position="270"/>
    </location>
</feature>
<feature type="region of interest" description="Disordered" evidence="1">
    <location>
        <begin position="56"/>
        <end position="116"/>
    </location>
</feature>
<evidence type="ECO:0000313" key="3">
    <source>
        <dbReference type="Proteomes" id="UP000747542"/>
    </source>
</evidence>
<evidence type="ECO:0000256" key="1">
    <source>
        <dbReference type="SAM" id="MobiDB-lite"/>
    </source>
</evidence>
<reference evidence="2" key="1">
    <citation type="journal article" date="2021" name="Sci. Adv.">
        <title>The American lobster genome reveals insights on longevity, neural, and immune adaptations.</title>
        <authorList>
            <person name="Polinski J.M."/>
            <person name="Zimin A.V."/>
            <person name="Clark K.F."/>
            <person name="Kohn A.B."/>
            <person name="Sadowski N."/>
            <person name="Timp W."/>
            <person name="Ptitsyn A."/>
            <person name="Khanna P."/>
            <person name="Romanova D.Y."/>
            <person name="Williams P."/>
            <person name="Greenwood S.J."/>
            <person name="Moroz L.L."/>
            <person name="Walt D.R."/>
            <person name="Bodnar A.G."/>
        </authorList>
    </citation>
    <scope>NUCLEOTIDE SEQUENCE</scope>
    <source>
        <strain evidence="2">GMGI-L3</strain>
    </source>
</reference>
<gene>
    <name evidence="2" type="primary">SGSM1-L2</name>
    <name evidence="2" type="ORF">Hamer_G001076</name>
</gene>
<feature type="compositionally biased region" description="Basic and acidic residues" evidence="1">
    <location>
        <begin position="314"/>
        <end position="327"/>
    </location>
</feature>
<dbReference type="EMBL" id="JAHLQT010011632">
    <property type="protein sequence ID" value="KAG7172083.1"/>
    <property type="molecule type" value="Genomic_DNA"/>
</dbReference>
<dbReference type="InterPro" id="IPR035969">
    <property type="entry name" value="Rab-GAP_TBC_sf"/>
</dbReference>
<keyword evidence="3" id="KW-1185">Reference proteome</keyword>
<feature type="compositionally biased region" description="Basic and acidic residues" evidence="1">
    <location>
        <begin position="61"/>
        <end position="73"/>
    </location>
</feature>
<feature type="non-terminal residue" evidence="2">
    <location>
        <position position="1"/>
    </location>
</feature>